<evidence type="ECO:0000256" key="2">
    <source>
        <dbReference type="ARBA" id="ARBA00022475"/>
    </source>
</evidence>
<feature type="transmembrane region" description="Helical" evidence="6">
    <location>
        <begin position="106"/>
        <end position="123"/>
    </location>
</feature>
<evidence type="ECO:0000256" key="4">
    <source>
        <dbReference type="ARBA" id="ARBA00022989"/>
    </source>
</evidence>
<feature type="transmembrane region" description="Helical" evidence="6">
    <location>
        <begin position="281"/>
        <end position="301"/>
    </location>
</feature>
<sequence>MLLQVLALVGSLAVLGLLVWALWDLLAVRQQRRMLAARSALSQAEVRANSPMARLDTVLRRTELGRSLGRRLARSGVSVRVSTFVVSLVASAISAVVLLWFVLAPLFGTVAAVGVGMLFFVYLQHRERRRREEFTRQLPELTRVLSNATSAGLALPTAIDMAAEEMAAPASEELQRMAQSMKLGQPLDEALAELRNRMPSRELGVLTGTLLVASRSGGSLVTALRGLSGTLEERNETRREVQTILTESTATSWFLVATGVGVLFLINWMQPQALENMSTTLAGQVVLGLVISLYVVGLLVIRRITKFDF</sequence>
<dbReference type="PANTHER" id="PTHR35007:SF1">
    <property type="entry name" value="PILUS ASSEMBLY PROTEIN"/>
    <property type="match status" value="1"/>
</dbReference>
<evidence type="ECO:0000313" key="8">
    <source>
        <dbReference type="EMBL" id="MDS1270954.1"/>
    </source>
</evidence>
<gene>
    <name evidence="8" type="ORF">RIF23_11655</name>
</gene>
<comment type="subcellular location">
    <subcellularLocation>
        <location evidence="1">Cell membrane</location>
        <topology evidence="1">Multi-pass membrane protein</topology>
    </subcellularLocation>
</comment>
<dbReference type="RefSeq" id="WP_310912928.1">
    <property type="nucleotide sequence ID" value="NZ_JAVLVT010000005.1"/>
</dbReference>
<feature type="transmembrane region" description="Helical" evidence="6">
    <location>
        <begin position="77"/>
        <end position="100"/>
    </location>
</feature>
<evidence type="ECO:0000259" key="7">
    <source>
        <dbReference type="Pfam" id="PF00482"/>
    </source>
</evidence>
<evidence type="ECO:0000313" key="9">
    <source>
        <dbReference type="Proteomes" id="UP001250214"/>
    </source>
</evidence>
<evidence type="ECO:0000256" key="5">
    <source>
        <dbReference type="ARBA" id="ARBA00023136"/>
    </source>
</evidence>
<evidence type="ECO:0000256" key="3">
    <source>
        <dbReference type="ARBA" id="ARBA00022692"/>
    </source>
</evidence>
<evidence type="ECO:0000256" key="6">
    <source>
        <dbReference type="SAM" id="Phobius"/>
    </source>
</evidence>
<dbReference type="PANTHER" id="PTHR35007">
    <property type="entry name" value="INTEGRAL MEMBRANE PROTEIN-RELATED"/>
    <property type="match status" value="1"/>
</dbReference>
<accession>A0ABU2H7Y0</accession>
<feature type="domain" description="Type II secretion system protein GspF" evidence="7">
    <location>
        <begin position="142"/>
        <end position="265"/>
    </location>
</feature>
<reference evidence="9" key="1">
    <citation type="submission" date="2023-07" db="EMBL/GenBank/DDBJ databases">
        <title>Novel species in the genus Lipingzhangella isolated from Sambhar Salt Lake.</title>
        <authorList>
            <person name="Jiya N."/>
            <person name="Kajale S."/>
            <person name="Sharma A."/>
        </authorList>
    </citation>
    <scope>NUCLEOTIDE SEQUENCE [LARGE SCALE GENOMIC DNA]</scope>
    <source>
        <strain evidence="9">LS1_29</strain>
    </source>
</reference>
<keyword evidence="9" id="KW-1185">Reference proteome</keyword>
<dbReference type="Proteomes" id="UP001250214">
    <property type="component" value="Unassembled WGS sequence"/>
</dbReference>
<keyword evidence="2" id="KW-1003">Cell membrane</keyword>
<proteinExistence type="predicted"/>
<dbReference type="Gene3D" id="1.20.81.30">
    <property type="entry name" value="Type II secretion system (T2SS), domain F"/>
    <property type="match status" value="1"/>
</dbReference>
<dbReference type="InterPro" id="IPR042094">
    <property type="entry name" value="T2SS_GspF_sf"/>
</dbReference>
<organism evidence="8 9">
    <name type="scientific">Lipingzhangella rawalii</name>
    <dbReference type="NCBI Taxonomy" id="2055835"/>
    <lineage>
        <taxon>Bacteria</taxon>
        <taxon>Bacillati</taxon>
        <taxon>Actinomycetota</taxon>
        <taxon>Actinomycetes</taxon>
        <taxon>Streptosporangiales</taxon>
        <taxon>Nocardiopsidaceae</taxon>
        <taxon>Lipingzhangella</taxon>
    </lineage>
</organism>
<comment type="caution">
    <text evidence="8">The sequence shown here is derived from an EMBL/GenBank/DDBJ whole genome shotgun (WGS) entry which is preliminary data.</text>
</comment>
<evidence type="ECO:0000256" key="1">
    <source>
        <dbReference type="ARBA" id="ARBA00004651"/>
    </source>
</evidence>
<dbReference type="EMBL" id="JAVLVT010000005">
    <property type="protein sequence ID" value="MDS1270954.1"/>
    <property type="molecule type" value="Genomic_DNA"/>
</dbReference>
<feature type="transmembrane region" description="Helical" evidence="6">
    <location>
        <begin position="6"/>
        <end position="28"/>
    </location>
</feature>
<name>A0ABU2H7Y0_9ACTN</name>
<feature type="transmembrane region" description="Helical" evidence="6">
    <location>
        <begin position="244"/>
        <end position="269"/>
    </location>
</feature>
<dbReference type="InterPro" id="IPR018076">
    <property type="entry name" value="T2SS_GspF_dom"/>
</dbReference>
<keyword evidence="5 6" id="KW-0472">Membrane</keyword>
<protein>
    <submittedName>
        <fullName evidence="8">Type II secretion system F family protein</fullName>
    </submittedName>
</protein>
<dbReference type="Pfam" id="PF00482">
    <property type="entry name" value="T2SSF"/>
    <property type="match status" value="1"/>
</dbReference>
<keyword evidence="4 6" id="KW-1133">Transmembrane helix</keyword>
<keyword evidence="3 6" id="KW-0812">Transmembrane</keyword>